<evidence type="ECO:0000313" key="3">
    <source>
        <dbReference type="Proteomes" id="UP001500929"/>
    </source>
</evidence>
<evidence type="ECO:0000313" key="2">
    <source>
        <dbReference type="EMBL" id="GAA2233822.1"/>
    </source>
</evidence>
<dbReference type="InterPro" id="IPR050491">
    <property type="entry name" value="AmpC-like"/>
</dbReference>
<dbReference type="GO" id="GO:0016787">
    <property type="term" value="F:hydrolase activity"/>
    <property type="evidence" value="ECO:0007669"/>
    <property type="project" value="UniProtKB-KW"/>
</dbReference>
<dbReference type="PANTHER" id="PTHR46825:SF7">
    <property type="entry name" value="D-ALANYL-D-ALANINE CARBOXYPEPTIDASE"/>
    <property type="match status" value="1"/>
</dbReference>
<sequence length="435" mass="45864">MAPALRLRRSFTRRVGSGVALALIVAFVTGCVAEPAGGSRPGGGDAVSSAAGVVAGISSGTPGETTRVLADAADAAFDEHHLGSLLAQIRVDGTLVAQYSRGEAMGGEPITQDGRFRNGAVAIMYVSATLLRMAEDGLIDLDAPIAQWAPELPYADTTTPRMLAQMTSGMPDHVQNPEFLAALNADPFRDVTRDEVLESSAELGHWFEPGTNWGYSHAGYFALGLVLERAGRAPLDELISHYVLDPLGLTETVADQSPAVPEPVVHAFTAERGVWEDATYWNPSWTLPPGAVETTTIGDMAESFEQIIGRGAVLEPASLEDMLTPPPAGFGSSLEGCPTCHTLTPEFSYGLGVFLENDWVMQTPLFAGYLSAVATLPPDRNDGHSVTIAVAATMTEQSVTDWTGTLPNRATQLVDELAATLVPEAVAPVFHGPAD</sequence>
<dbReference type="PANTHER" id="PTHR46825">
    <property type="entry name" value="D-ALANYL-D-ALANINE-CARBOXYPEPTIDASE/ENDOPEPTIDASE AMPH"/>
    <property type="match status" value="1"/>
</dbReference>
<keyword evidence="2" id="KW-0378">Hydrolase</keyword>
<dbReference type="PROSITE" id="PS51257">
    <property type="entry name" value="PROKAR_LIPOPROTEIN"/>
    <property type="match status" value="1"/>
</dbReference>
<accession>A0ABP5QIB5</accession>
<protein>
    <submittedName>
        <fullName evidence="2">Serine hydrolase domain-containing protein</fullName>
    </submittedName>
</protein>
<dbReference type="SUPFAM" id="SSF56601">
    <property type="entry name" value="beta-lactamase/transpeptidase-like"/>
    <property type="match status" value="1"/>
</dbReference>
<keyword evidence="3" id="KW-1185">Reference proteome</keyword>
<dbReference type="InterPro" id="IPR012338">
    <property type="entry name" value="Beta-lactam/transpept-like"/>
</dbReference>
<dbReference type="Pfam" id="PF00144">
    <property type="entry name" value="Beta-lactamase"/>
    <property type="match status" value="1"/>
</dbReference>
<comment type="caution">
    <text evidence="2">The sequence shown here is derived from an EMBL/GenBank/DDBJ whole genome shotgun (WGS) entry which is preliminary data.</text>
</comment>
<dbReference type="InterPro" id="IPR001466">
    <property type="entry name" value="Beta-lactam-related"/>
</dbReference>
<dbReference type="Gene3D" id="3.40.710.10">
    <property type="entry name" value="DD-peptidase/beta-lactamase superfamily"/>
    <property type="match status" value="1"/>
</dbReference>
<reference evidence="3" key="1">
    <citation type="journal article" date="2019" name="Int. J. Syst. Evol. Microbiol.">
        <title>The Global Catalogue of Microorganisms (GCM) 10K type strain sequencing project: providing services to taxonomists for standard genome sequencing and annotation.</title>
        <authorList>
            <consortium name="The Broad Institute Genomics Platform"/>
            <consortium name="The Broad Institute Genome Sequencing Center for Infectious Disease"/>
            <person name="Wu L."/>
            <person name="Ma J."/>
        </authorList>
    </citation>
    <scope>NUCLEOTIDE SEQUENCE [LARGE SCALE GENOMIC DNA]</scope>
    <source>
        <strain evidence="3">JCM 16117</strain>
    </source>
</reference>
<proteinExistence type="predicted"/>
<dbReference type="RefSeq" id="WP_259479334.1">
    <property type="nucleotide sequence ID" value="NZ_BAAAQY010000005.1"/>
</dbReference>
<dbReference type="Proteomes" id="UP001500929">
    <property type="component" value="Unassembled WGS sequence"/>
</dbReference>
<dbReference type="EMBL" id="BAAAQY010000005">
    <property type="protein sequence ID" value="GAA2233822.1"/>
    <property type="molecule type" value="Genomic_DNA"/>
</dbReference>
<gene>
    <name evidence="2" type="ORF">GCM10009851_18520</name>
</gene>
<evidence type="ECO:0000259" key="1">
    <source>
        <dbReference type="Pfam" id="PF00144"/>
    </source>
</evidence>
<feature type="domain" description="Beta-lactamase-related" evidence="1">
    <location>
        <begin position="73"/>
        <end position="385"/>
    </location>
</feature>
<name>A0ABP5QIB5_9MICO</name>
<organism evidence="2 3">
    <name type="scientific">Herbiconiux moechotypicola</name>
    <dbReference type="NCBI Taxonomy" id="637393"/>
    <lineage>
        <taxon>Bacteria</taxon>
        <taxon>Bacillati</taxon>
        <taxon>Actinomycetota</taxon>
        <taxon>Actinomycetes</taxon>
        <taxon>Micrococcales</taxon>
        <taxon>Microbacteriaceae</taxon>
        <taxon>Herbiconiux</taxon>
    </lineage>
</organism>